<name>A0A1C6V0Q8_9ACTN</name>
<comment type="similarity">
    <text evidence="1 4">Belongs to the antibiotic N-acetyltransferase family.</text>
</comment>
<dbReference type="Proteomes" id="UP000199001">
    <property type="component" value="Unassembled WGS sequence"/>
</dbReference>
<dbReference type="PANTHER" id="PTHR11104:SF0">
    <property type="entry name" value="SPBETA PROPHAGE-DERIVED AMINOGLYCOSIDE N(3')-ACETYLTRANSFERASE-LIKE PROTEIN YOKD"/>
    <property type="match status" value="1"/>
</dbReference>
<dbReference type="STRING" id="47855.GA0070606_3146"/>
<evidence type="ECO:0000256" key="3">
    <source>
        <dbReference type="ARBA" id="ARBA00023315"/>
    </source>
</evidence>
<sequence>MGDGRRPRTLPRVDQPAPHTVESLAADLRDLGLSAGDVVLAHASVRSLGFVAGGAHALVAALLEVLGPAGTLVVPTHTPDNTDPAGWNSPPVPEAWWPVIRDHTPGFDPARTPSRYVGILPELVRTWPGALRSDHPQVSFAALGARAGEVVHGHRLDDALGERSPLGAVYRLDGKVLLLGCGHDANTSLHLAEWRQASPPRAEHGASVRGSDGGSHWLTWVDVLTDEDDFERLGADFEATGAVAEGRVGQATARLMAQRAVVDFATDWMAVHRRRAGS</sequence>
<dbReference type="InterPro" id="IPR028345">
    <property type="entry name" value="Antibiotic_NAT-like"/>
</dbReference>
<dbReference type="GO" id="GO:0046677">
    <property type="term" value="P:response to antibiotic"/>
    <property type="evidence" value="ECO:0007669"/>
    <property type="project" value="UniProtKB-KW"/>
</dbReference>
<organism evidence="5 6">
    <name type="scientific">Micromonospora citrea</name>
    <dbReference type="NCBI Taxonomy" id="47855"/>
    <lineage>
        <taxon>Bacteria</taxon>
        <taxon>Bacillati</taxon>
        <taxon>Actinomycetota</taxon>
        <taxon>Actinomycetes</taxon>
        <taxon>Micromonosporales</taxon>
        <taxon>Micromonosporaceae</taxon>
        <taxon>Micromonospora</taxon>
    </lineage>
</organism>
<keyword evidence="2 4" id="KW-0808">Transferase</keyword>
<dbReference type="InterPro" id="IPR003679">
    <property type="entry name" value="Amioglycoside_AcTrfase"/>
</dbReference>
<evidence type="ECO:0000256" key="1">
    <source>
        <dbReference type="ARBA" id="ARBA00006383"/>
    </source>
</evidence>
<dbReference type="SUPFAM" id="SSF110710">
    <property type="entry name" value="TTHA0583/YokD-like"/>
    <property type="match status" value="1"/>
</dbReference>
<keyword evidence="3 4" id="KW-0012">Acyltransferase</keyword>
<gene>
    <name evidence="5" type="ORF">GA0070606_3146</name>
</gene>
<dbReference type="EMBL" id="FMHZ01000002">
    <property type="protein sequence ID" value="SCL59694.1"/>
    <property type="molecule type" value="Genomic_DNA"/>
</dbReference>
<evidence type="ECO:0000313" key="6">
    <source>
        <dbReference type="Proteomes" id="UP000199001"/>
    </source>
</evidence>
<dbReference type="EC" id="2.3.1.-" evidence="4"/>
<dbReference type="Pfam" id="PF02522">
    <property type="entry name" value="Antibiotic_NAT"/>
    <property type="match status" value="1"/>
</dbReference>
<dbReference type="AlphaFoldDB" id="A0A1C6V0Q8"/>
<dbReference type="PANTHER" id="PTHR11104">
    <property type="entry name" value="AMINOGLYCOSIDE N3-ACETYLTRANSFERASE"/>
    <property type="match status" value="1"/>
</dbReference>
<evidence type="ECO:0000313" key="5">
    <source>
        <dbReference type="EMBL" id="SCL59694.1"/>
    </source>
</evidence>
<keyword evidence="6" id="KW-1185">Reference proteome</keyword>
<evidence type="ECO:0000256" key="2">
    <source>
        <dbReference type="ARBA" id="ARBA00022679"/>
    </source>
</evidence>
<comment type="catalytic activity">
    <reaction evidence="4">
        <text>a 2-deoxystreptamine antibiotic + acetyl-CoA = an N(3)-acetyl-2-deoxystreptamine antibiotic + CoA + H(+)</text>
        <dbReference type="Rhea" id="RHEA:12665"/>
        <dbReference type="ChEBI" id="CHEBI:15378"/>
        <dbReference type="ChEBI" id="CHEBI:57287"/>
        <dbReference type="ChEBI" id="CHEBI:57288"/>
        <dbReference type="ChEBI" id="CHEBI:57921"/>
        <dbReference type="ChEBI" id="CHEBI:77452"/>
        <dbReference type="EC" id="2.3.1.81"/>
    </reaction>
</comment>
<evidence type="ECO:0000256" key="4">
    <source>
        <dbReference type="RuleBase" id="RU365031"/>
    </source>
</evidence>
<proteinExistence type="inferred from homology"/>
<accession>A0A1C6V0Q8</accession>
<reference evidence="6" key="1">
    <citation type="submission" date="2016-06" db="EMBL/GenBank/DDBJ databases">
        <authorList>
            <person name="Varghese N."/>
            <person name="Submissions Spin"/>
        </authorList>
    </citation>
    <scope>NUCLEOTIDE SEQUENCE [LARGE SCALE GENOMIC DNA]</scope>
    <source>
        <strain evidence="6">DSM 43903</strain>
    </source>
</reference>
<protein>
    <recommendedName>
        <fullName evidence="4">Aminoglycoside N(3)-acetyltransferase</fullName>
        <ecNumber evidence="4">2.3.1.-</ecNumber>
    </recommendedName>
</protein>
<dbReference type="GO" id="GO:0046353">
    <property type="term" value="F:aminoglycoside 3-N-acetyltransferase activity"/>
    <property type="evidence" value="ECO:0007669"/>
    <property type="project" value="UniProtKB-EC"/>
</dbReference>
<keyword evidence="4" id="KW-0046">Antibiotic resistance</keyword>